<dbReference type="SUPFAM" id="SSF54637">
    <property type="entry name" value="Thioesterase/thiol ester dehydrase-isomerase"/>
    <property type="match status" value="1"/>
</dbReference>
<name>A0A6J7DCM7_9ZZZZ</name>
<dbReference type="Gene3D" id="3.10.129.10">
    <property type="entry name" value="Hotdog Thioesterase"/>
    <property type="match status" value="1"/>
</dbReference>
<dbReference type="EMBL" id="CAFABE010000154">
    <property type="protein sequence ID" value="CAB4834915.1"/>
    <property type="molecule type" value="Genomic_DNA"/>
</dbReference>
<gene>
    <name evidence="2" type="ORF">UFOPK3164_01782</name>
    <name evidence="3" type="ORF">UFOPK3427_00658</name>
    <name evidence="4" type="ORF">UFOPK4112_00399</name>
</gene>
<dbReference type="InterPro" id="IPR039375">
    <property type="entry name" value="NodN-like"/>
</dbReference>
<evidence type="ECO:0000259" key="1">
    <source>
        <dbReference type="Pfam" id="PF01575"/>
    </source>
</evidence>
<evidence type="ECO:0000313" key="2">
    <source>
        <dbReference type="EMBL" id="CAB4834915.1"/>
    </source>
</evidence>
<accession>A0A6J7DCM7</accession>
<evidence type="ECO:0000313" key="4">
    <source>
        <dbReference type="EMBL" id="CAB5012599.1"/>
    </source>
</evidence>
<dbReference type="InterPro" id="IPR002539">
    <property type="entry name" value="MaoC-like_dom"/>
</dbReference>
<dbReference type="CDD" id="cd03450">
    <property type="entry name" value="NodN"/>
    <property type="match status" value="1"/>
</dbReference>
<feature type="domain" description="MaoC-like" evidence="1">
    <location>
        <begin position="13"/>
        <end position="135"/>
    </location>
</feature>
<sequence length="158" mass="17429">MTLHSEAAFERFTKALGESEGSGSWFPVRQEDINSFADVTHDHQFIHVDPEAAAKLSPWGVPIAHGFLTLSLLTHLMASIPQDPARMEGVVMGINYGFDKVRFVSPVKVDSSIRATSVISHVELKGDAIQVTRDVTIEIEGEEKPALVAQWLTRVIYS</sequence>
<dbReference type="AlphaFoldDB" id="A0A6J7DCM7"/>
<dbReference type="PANTHER" id="PTHR42993:SF1">
    <property type="entry name" value="MAOC-LIKE DEHYDRATASE DOMAIN-CONTAINING PROTEIN"/>
    <property type="match status" value="1"/>
</dbReference>
<organism evidence="3">
    <name type="scientific">freshwater metagenome</name>
    <dbReference type="NCBI Taxonomy" id="449393"/>
    <lineage>
        <taxon>unclassified sequences</taxon>
        <taxon>metagenomes</taxon>
        <taxon>ecological metagenomes</taxon>
    </lineage>
</organism>
<dbReference type="PANTHER" id="PTHR42993">
    <property type="entry name" value="MAOC-LIKE DEHYDRATASE DOMAIN-CONTAINING PROTEIN"/>
    <property type="match status" value="1"/>
</dbReference>
<protein>
    <submittedName>
        <fullName evidence="3">Unannotated protein</fullName>
    </submittedName>
</protein>
<dbReference type="InterPro" id="IPR029069">
    <property type="entry name" value="HotDog_dom_sf"/>
</dbReference>
<dbReference type="Pfam" id="PF01575">
    <property type="entry name" value="MaoC_dehydratas"/>
    <property type="match status" value="1"/>
</dbReference>
<evidence type="ECO:0000313" key="3">
    <source>
        <dbReference type="EMBL" id="CAB4868752.1"/>
    </source>
</evidence>
<dbReference type="EMBL" id="CAFBPM010000003">
    <property type="protein sequence ID" value="CAB5012599.1"/>
    <property type="molecule type" value="Genomic_DNA"/>
</dbReference>
<proteinExistence type="predicted"/>
<dbReference type="EMBL" id="CAFBLT010000001">
    <property type="protein sequence ID" value="CAB4868752.1"/>
    <property type="molecule type" value="Genomic_DNA"/>
</dbReference>
<reference evidence="3" key="1">
    <citation type="submission" date="2020-05" db="EMBL/GenBank/DDBJ databases">
        <authorList>
            <person name="Chiriac C."/>
            <person name="Salcher M."/>
            <person name="Ghai R."/>
            <person name="Kavagutti S V."/>
        </authorList>
    </citation>
    <scope>NUCLEOTIDE SEQUENCE</scope>
</reference>